<comment type="similarity">
    <text evidence="1 4">Belongs to the glycosyl hydrolase 30 family.</text>
</comment>
<dbReference type="InterPro" id="IPR013780">
    <property type="entry name" value="Glyco_hydro_b"/>
</dbReference>
<dbReference type="InterPro" id="IPR033452">
    <property type="entry name" value="GH30_C"/>
</dbReference>
<name>A0A7G6WTP6_9ACTN</name>
<dbReference type="RefSeq" id="WP_185446190.1">
    <property type="nucleotide sequence ID" value="NZ_CP043661.1"/>
</dbReference>
<dbReference type="SUPFAM" id="SSF51445">
    <property type="entry name" value="(Trans)glycosidases"/>
    <property type="match status" value="1"/>
</dbReference>
<organism evidence="8 9">
    <name type="scientific">Kribbella qitaiheensis</name>
    <dbReference type="NCBI Taxonomy" id="1544730"/>
    <lineage>
        <taxon>Bacteria</taxon>
        <taxon>Bacillati</taxon>
        <taxon>Actinomycetota</taxon>
        <taxon>Actinomycetes</taxon>
        <taxon>Propionibacteriales</taxon>
        <taxon>Kribbellaceae</taxon>
        <taxon>Kribbella</taxon>
    </lineage>
</organism>
<evidence type="ECO:0000313" key="8">
    <source>
        <dbReference type="EMBL" id="QNE17361.1"/>
    </source>
</evidence>
<dbReference type="GO" id="GO:0016020">
    <property type="term" value="C:membrane"/>
    <property type="evidence" value="ECO:0007669"/>
    <property type="project" value="GOC"/>
</dbReference>
<keyword evidence="3 4" id="KW-0378">Hydrolase</keyword>
<dbReference type="Gene3D" id="3.20.20.80">
    <property type="entry name" value="Glycosidases"/>
    <property type="match status" value="1"/>
</dbReference>
<dbReference type="Proteomes" id="UP000515563">
    <property type="component" value="Chromosome"/>
</dbReference>
<dbReference type="Gene3D" id="2.60.40.1180">
    <property type="entry name" value="Golgi alpha-mannosidase II"/>
    <property type="match status" value="1"/>
</dbReference>
<dbReference type="SUPFAM" id="SSF51011">
    <property type="entry name" value="Glycosyl hydrolase domain"/>
    <property type="match status" value="1"/>
</dbReference>
<evidence type="ECO:0000259" key="6">
    <source>
        <dbReference type="Pfam" id="PF02055"/>
    </source>
</evidence>
<evidence type="ECO:0008006" key="10">
    <source>
        <dbReference type="Google" id="ProtNLM"/>
    </source>
</evidence>
<dbReference type="PANTHER" id="PTHR11069">
    <property type="entry name" value="GLUCOSYLCERAMIDASE"/>
    <property type="match status" value="1"/>
</dbReference>
<evidence type="ECO:0000256" key="4">
    <source>
        <dbReference type="RuleBase" id="RU361188"/>
    </source>
</evidence>
<evidence type="ECO:0000256" key="3">
    <source>
        <dbReference type="ARBA" id="ARBA00022801"/>
    </source>
</evidence>
<evidence type="ECO:0000313" key="9">
    <source>
        <dbReference type="Proteomes" id="UP000515563"/>
    </source>
</evidence>
<dbReference type="PROSITE" id="PS51318">
    <property type="entry name" value="TAT"/>
    <property type="match status" value="1"/>
</dbReference>
<reference evidence="8 9" key="2">
    <citation type="journal article" date="2020" name="Microbiol. Resour. Announc.">
        <title>Antarctic desert soil bacteria exhibit high novel natural product potential, evaluated through long-read genome sequencing and comparative genomics.</title>
        <authorList>
            <person name="Benaud N."/>
            <person name="Edwards R.J."/>
            <person name="Amos T.G."/>
            <person name="D'Agostino P.M."/>
            <person name="Gutierrez-Chavez C."/>
            <person name="Montgomery K."/>
            <person name="Nicetic I."/>
            <person name="Ferrari B.C."/>
        </authorList>
    </citation>
    <scope>NUCLEOTIDE SEQUENCE [LARGE SCALE GENOMIC DNA]</scope>
    <source>
        <strain evidence="8 9">SPB151</strain>
    </source>
</reference>
<feature type="signal peptide" evidence="5">
    <location>
        <begin position="1"/>
        <end position="37"/>
    </location>
</feature>
<accession>A0A7G6WTP6</accession>
<dbReference type="InterPro" id="IPR001139">
    <property type="entry name" value="Glyco_hydro_30"/>
</dbReference>
<dbReference type="Pfam" id="PF02055">
    <property type="entry name" value="Glyco_hydro_30"/>
    <property type="match status" value="1"/>
</dbReference>
<reference evidence="9" key="1">
    <citation type="submission" date="2019-09" db="EMBL/GenBank/DDBJ databases">
        <title>Antimicrobial potential of Antarctic Bacteria.</title>
        <authorList>
            <person name="Benaud N."/>
            <person name="Edwards R.J."/>
            <person name="Ferrari B.C."/>
        </authorList>
    </citation>
    <scope>NUCLEOTIDE SEQUENCE [LARGE SCALE GENOMIC DNA]</scope>
    <source>
        <strain evidence="9">SPB151</strain>
    </source>
</reference>
<feature type="chain" id="PRO_5029010647" description="Glucan endo-1,6-beta-glucosidase" evidence="5">
    <location>
        <begin position="38"/>
        <end position="516"/>
    </location>
</feature>
<dbReference type="GO" id="GO:0006680">
    <property type="term" value="P:glucosylceramide catabolic process"/>
    <property type="evidence" value="ECO:0007669"/>
    <property type="project" value="TreeGrafter"/>
</dbReference>
<evidence type="ECO:0000256" key="1">
    <source>
        <dbReference type="ARBA" id="ARBA00005382"/>
    </source>
</evidence>
<evidence type="ECO:0000256" key="5">
    <source>
        <dbReference type="SAM" id="SignalP"/>
    </source>
</evidence>
<dbReference type="EMBL" id="CP043661">
    <property type="protein sequence ID" value="QNE17361.1"/>
    <property type="molecule type" value="Genomic_DNA"/>
</dbReference>
<dbReference type="Pfam" id="PF17189">
    <property type="entry name" value="Glyco_hydro_30C"/>
    <property type="match status" value="1"/>
</dbReference>
<keyword evidence="4" id="KW-0326">Glycosidase</keyword>
<dbReference type="InterPro" id="IPR017853">
    <property type="entry name" value="GH"/>
</dbReference>
<gene>
    <name evidence="8" type="ORF">F1D05_04795</name>
</gene>
<dbReference type="PANTHER" id="PTHR11069:SF23">
    <property type="entry name" value="LYSOSOMAL ACID GLUCOSYLCERAMIDASE"/>
    <property type="match status" value="1"/>
</dbReference>
<keyword evidence="9" id="KW-1185">Reference proteome</keyword>
<feature type="domain" description="Glycosyl hydrolase family 30 TIM-barrel" evidence="6">
    <location>
        <begin position="89"/>
        <end position="448"/>
    </location>
</feature>
<sequence length="516" mass="55067">MSLVRWSRSQPSYRTALLAAGATLIALSTAGSPAAHAAQAAPGPVVSAWITTPDRSQLLNPAASTQFQDGGATGQSITVDPNQTFQRMDGFGASLTDSSASLLYDLPQSQRDQVMASLFSPTAGIGISVLRQPIGASDFVDGPHYTYNDLPAGQTDLAQSRFSIAHDEQQILPLLRQALSLNPDLKIMASPWSVPAWMKANGSLVGGRVKDDPAYFRSYALYLLKFVQAYQAAGVPVYALSIQNEPQNRTPDGYPGTDLPVAHQNAVINELGPMLEQAGLGDIQIISYDHNWSEHPDDIADAQRLGVDPEPNYPYDALRASAARWIDGTGYHHYAGDAGAQNALHNAFPDKSIWFTEGSGWHGAGDSFAQYFAETLKWHSRNIHIGASRNWARAVVNWNLVLNSQGGPVNGGCGNNPAGMCTGVVAIDGTAVTRNAEYYTIGHMSRFVKPGAVRVGSNNAGDLENVAFRNPDGSYALVVTNIGGGTQNFTISYAGQNASYSLPPNALATFVWSGGR</sequence>
<dbReference type="PRINTS" id="PR00843">
    <property type="entry name" value="GLHYDRLASE30"/>
</dbReference>
<dbReference type="InterPro" id="IPR006311">
    <property type="entry name" value="TAT_signal"/>
</dbReference>
<dbReference type="AlphaFoldDB" id="A0A7G6WTP6"/>
<dbReference type="GO" id="GO:0004348">
    <property type="term" value="F:glucosylceramidase activity"/>
    <property type="evidence" value="ECO:0007669"/>
    <property type="project" value="InterPro"/>
</dbReference>
<dbReference type="InterPro" id="IPR033453">
    <property type="entry name" value="Glyco_hydro_30_TIM-barrel"/>
</dbReference>
<proteinExistence type="inferred from homology"/>
<evidence type="ECO:0000256" key="2">
    <source>
        <dbReference type="ARBA" id="ARBA00022729"/>
    </source>
</evidence>
<keyword evidence="2 5" id="KW-0732">Signal</keyword>
<dbReference type="KEGG" id="kqi:F1D05_04795"/>
<evidence type="ECO:0000259" key="7">
    <source>
        <dbReference type="Pfam" id="PF17189"/>
    </source>
</evidence>
<feature type="domain" description="Glycosyl hydrolase family 30 beta sandwich" evidence="7">
    <location>
        <begin position="451"/>
        <end position="510"/>
    </location>
</feature>
<protein>
    <recommendedName>
        <fullName evidence="10">Glucan endo-1,6-beta-glucosidase</fullName>
    </recommendedName>
</protein>